<dbReference type="FunFam" id="1.10.10.10:FF:000001">
    <property type="entry name" value="LysR family transcriptional regulator"/>
    <property type="match status" value="1"/>
</dbReference>
<dbReference type="EMBL" id="CP019938">
    <property type="protein sequence ID" value="ARO15910.1"/>
    <property type="molecule type" value="Genomic_DNA"/>
</dbReference>
<dbReference type="Pfam" id="PF03466">
    <property type="entry name" value="LysR_substrate"/>
    <property type="match status" value="1"/>
</dbReference>
<dbReference type="Gene3D" id="3.40.190.10">
    <property type="entry name" value="Periplasmic binding protein-like II"/>
    <property type="match status" value="2"/>
</dbReference>
<dbReference type="Proteomes" id="UP000242447">
    <property type="component" value="Plasmid unnamed1"/>
</dbReference>
<proteinExistence type="inferred from homology"/>
<protein>
    <submittedName>
        <fullName evidence="6">Transcriptional regulator</fullName>
    </submittedName>
</protein>
<dbReference type="InterPro" id="IPR005119">
    <property type="entry name" value="LysR_subst-bd"/>
</dbReference>
<evidence type="ECO:0000256" key="1">
    <source>
        <dbReference type="ARBA" id="ARBA00009437"/>
    </source>
</evidence>
<dbReference type="GO" id="GO:0006351">
    <property type="term" value="P:DNA-templated transcription"/>
    <property type="evidence" value="ECO:0007669"/>
    <property type="project" value="TreeGrafter"/>
</dbReference>
<dbReference type="InterPro" id="IPR058163">
    <property type="entry name" value="LysR-type_TF_proteobact-type"/>
</dbReference>
<evidence type="ECO:0000313" key="7">
    <source>
        <dbReference type="Proteomes" id="UP000242447"/>
    </source>
</evidence>
<keyword evidence="6" id="KW-0614">Plasmid</keyword>
<dbReference type="CDD" id="cd08432">
    <property type="entry name" value="PBP2_GcdR_TrpI_HvrB_AmpR_like"/>
    <property type="match status" value="1"/>
</dbReference>
<dbReference type="RefSeq" id="WP_085787490.1">
    <property type="nucleotide sequence ID" value="NZ_CP019938.1"/>
</dbReference>
<evidence type="ECO:0000256" key="2">
    <source>
        <dbReference type="ARBA" id="ARBA00023015"/>
    </source>
</evidence>
<evidence type="ECO:0000259" key="5">
    <source>
        <dbReference type="PROSITE" id="PS50931"/>
    </source>
</evidence>
<keyword evidence="2" id="KW-0805">Transcription regulation</keyword>
<dbReference type="KEGG" id="kro:BVG79_p1000108"/>
<accession>A0A1W6P3I1</accession>
<evidence type="ECO:0000313" key="6">
    <source>
        <dbReference type="EMBL" id="ARO15910.1"/>
    </source>
</evidence>
<dbReference type="PANTHER" id="PTHR30537">
    <property type="entry name" value="HTH-TYPE TRANSCRIPTIONAL REGULATOR"/>
    <property type="match status" value="1"/>
</dbReference>
<organism evidence="6 7">
    <name type="scientific">Ketogulonicigenium robustum</name>
    <dbReference type="NCBI Taxonomy" id="92947"/>
    <lineage>
        <taxon>Bacteria</taxon>
        <taxon>Pseudomonadati</taxon>
        <taxon>Pseudomonadota</taxon>
        <taxon>Alphaproteobacteria</taxon>
        <taxon>Rhodobacterales</taxon>
        <taxon>Roseobacteraceae</taxon>
        <taxon>Ketogulonicigenium</taxon>
    </lineage>
</organism>
<geneLocation type="plasmid" evidence="6">
    <name>unnamed1</name>
</geneLocation>
<dbReference type="Gene3D" id="1.10.10.10">
    <property type="entry name" value="Winged helix-like DNA-binding domain superfamily/Winged helix DNA-binding domain"/>
    <property type="match status" value="1"/>
</dbReference>
<evidence type="ECO:0000256" key="3">
    <source>
        <dbReference type="ARBA" id="ARBA00023125"/>
    </source>
</evidence>
<dbReference type="InterPro" id="IPR036388">
    <property type="entry name" value="WH-like_DNA-bd_sf"/>
</dbReference>
<reference evidence="6 7" key="1">
    <citation type="submission" date="2017-02" db="EMBL/GenBank/DDBJ databases">
        <title>Ketogulonicigenium robustum SPU B003 Genome sequencing and assembly.</title>
        <authorList>
            <person name="Li Y."/>
            <person name="Liu L."/>
            <person name="Wang C."/>
            <person name="Zhang M."/>
            <person name="Zhang T."/>
            <person name="Zhang Y."/>
        </authorList>
    </citation>
    <scope>NUCLEOTIDE SEQUENCE [LARGE SCALE GENOMIC DNA]</scope>
    <source>
        <strain evidence="6 7">SPU_B003</strain>
        <plasmid evidence="6 7">unnamed1</plasmid>
    </source>
</reference>
<dbReference type="Pfam" id="PF00126">
    <property type="entry name" value="HTH_1"/>
    <property type="match status" value="1"/>
</dbReference>
<dbReference type="GO" id="GO:0043565">
    <property type="term" value="F:sequence-specific DNA binding"/>
    <property type="evidence" value="ECO:0007669"/>
    <property type="project" value="TreeGrafter"/>
</dbReference>
<dbReference type="AlphaFoldDB" id="A0A1W6P3I1"/>
<keyword evidence="4" id="KW-0804">Transcription</keyword>
<gene>
    <name evidence="6" type="primary">gcvA</name>
    <name evidence="6" type="ORF">BVG79_p1000108</name>
</gene>
<dbReference type="InterPro" id="IPR000847">
    <property type="entry name" value="LysR_HTH_N"/>
</dbReference>
<dbReference type="InterPro" id="IPR036390">
    <property type="entry name" value="WH_DNA-bd_sf"/>
</dbReference>
<name>A0A1W6P3I1_9RHOB</name>
<dbReference type="SUPFAM" id="SSF53850">
    <property type="entry name" value="Periplasmic binding protein-like II"/>
    <property type="match status" value="1"/>
</dbReference>
<dbReference type="PROSITE" id="PS50931">
    <property type="entry name" value="HTH_LYSR"/>
    <property type="match status" value="1"/>
</dbReference>
<dbReference type="PANTHER" id="PTHR30537:SF74">
    <property type="entry name" value="HTH-TYPE TRANSCRIPTIONAL REGULATOR TRPI"/>
    <property type="match status" value="1"/>
</dbReference>
<feature type="domain" description="HTH lysR-type" evidence="5">
    <location>
        <begin position="6"/>
        <end position="63"/>
    </location>
</feature>
<dbReference type="PRINTS" id="PR00039">
    <property type="entry name" value="HTHLYSR"/>
</dbReference>
<comment type="similarity">
    <text evidence="1">Belongs to the LysR transcriptional regulatory family.</text>
</comment>
<dbReference type="OrthoDB" id="9804958at2"/>
<dbReference type="SUPFAM" id="SSF46785">
    <property type="entry name" value="Winged helix' DNA-binding domain"/>
    <property type="match status" value="1"/>
</dbReference>
<keyword evidence="7" id="KW-1185">Reference proteome</keyword>
<evidence type="ECO:0000256" key="4">
    <source>
        <dbReference type="ARBA" id="ARBA00023163"/>
    </source>
</evidence>
<keyword evidence="3" id="KW-0238">DNA-binding</keyword>
<dbReference type="GO" id="GO:0003700">
    <property type="term" value="F:DNA-binding transcription factor activity"/>
    <property type="evidence" value="ECO:0007669"/>
    <property type="project" value="InterPro"/>
</dbReference>
<sequence length="309" mass="33580">MRRFLPSLSALQAFDSAARQLSFTRAAEDLMLTQSGISRQITNLENYLGVRLFERTGSRLVLTDAGRSYAADVRQTLDRLEEVSIDAVRGRKADTGLVLGAHPTFALRFLLPRLRAFGAAFPATPLEIAALPQNVDPAAIEADIAIMRGSGSWQGTRTREFFAEKLVVVASPAFVARFAPPAGEIDFAHLPTLQNASRPSLWLQWLRMSGVAHQGAIAGLRLPQSQMLIAAAQDGLGLAVLPLHYVADALRDGSLVAPFGPPVASGESYWIVTPESKSHRAALLDVRDWLLREAEGMTRAMAALHEFKS</sequence>